<sequence length="82" mass="9340">MTEYQGHSTPVQEETQGVVEVQRVKKPKVQKPPTFKKMETAVKNILEAKGINYYDWLHEAHEKLVQETMLANVDSIGSLVKS</sequence>
<organism evidence="2 3">
    <name type="scientific">Bacillus mycoides</name>
    <dbReference type="NCBI Taxonomy" id="1405"/>
    <lineage>
        <taxon>Bacteria</taxon>
        <taxon>Bacillati</taxon>
        <taxon>Bacillota</taxon>
        <taxon>Bacilli</taxon>
        <taxon>Bacillales</taxon>
        <taxon>Bacillaceae</taxon>
        <taxon>Bacillus</taxon>
        <taxon>Bacillus cereus group</taxon>
    </lineage>
</organism>
<dbReference type="RefSeq" id="WP_000141579.1">
    <property type="nucleotide sequence ID" value="NZ_CP020748.1"/>
</dbReference>
<reference evidence="2 3" key="1">
    <citation type="submission" date="2017-04" db="EMBL/GenBank/DDBJ databases">
        <title>The Characteristic of a Fine Plant Growth-Promoting Rhizobacteria Bacillus mycoides Gnyt1 and its Whole Genome Sequencing Analysis.</title>
        <authorList>
            <person name="Li J.H."/>
            <person name="Yao T."/>
        </authorList>
    </citation>
    <scope>NUCLEOTIDE SEQUENCE [LARGE SCALE GENOMIC DNA]</scope>
    <source>
        <strain evidence="2 3">Gnyt1</strain>
        <plasmid evidence="3">Plasmid unnamed5</plasmid>
    </source>
</reference>
<keyword evidence="2" id="KW-0614">Plasmid</keyword>
<accession>A0A1W6AJ92</accession>
<evidence type="ECO:0000256" key="1">
    <source>
        <dbReference type="SAM" id="MobiDB-lite"/>
    </source>
</evidence>
<gene>
    <name evidence="2" type="ORF">B7492_33245</name>
</gene>
<geneLocation type="plasmid" evidence="2 3">
    <name>unnamed5</name>
</geneLocation>
<evidence type="ECO:0000313" key="3">
    <source>
        <dbReference type="Proteomes" id="UP000192932"/>
    </source>
</evidence>
<dbReference type="Proteomes" id="UP000192932">
    <property type="component" value="Plasmid unnamed5"/>
</dbReference>
<proteinExistence type="predicted"/>
<protein>
    <submittedName>
        <fullName evidence="2">Uncharacterized protein</fullName>
    </submittedName>
</protein>
<feature type="region of interest" description="Disordered" evidence="1">
    <location>
        <begin position="1"/>
        <end position="25"/>
    </location>
</feature>
<feature type="compositionally biased region" description="Polar residues" evidence="1">
    <location>
        <begin position="1"/>
        <end position="10"/>
    </location>
</feature>
<name>A0A1W6AJ92_BACMY</name>
<evidence type="ECO:0000313" key="2">
    <source>
        <dbReference type="EMBL" id="ARJ25904.1"/>
    </source>
</evidence>
<dbReference type="EMBL" id="CP020748">
    <property type="protein sequence ID" value="ARJ25904.1"/>
    <property type="molecule type" value="Genomic_DNA"/>
</dbReference>
<feature type="compositionally biased region" description="Low complexity" evidence="1">
    <location>
        <begin position="11"/>
        <end position="21"/>
    </location>
</feature>
<dbReference type="AlphaFoldDB" id="A0A1W6AJ92"/>